<feature type="compositionally biased region" description="Basic and acidic residues" evidence="1">
    <location>
        <begin position="89"/>
        <end position="101"/>
    </location>
</feature>
<evidence type="ECO:0000313" key="3">
    <source>
        <dbReference type="Proteomes" id="UP000646548"/>
    </source>
</evidence>
<dbReference type="EMBL" id="WKFB01000010">
    <property type="protein sequence ID" value="KAF6739268.1"/>
    <property type="molecule type" value="Genomic_DNA"/>
</dbReference>
<organism evidence="2 3">
    <name type="scientific">Oryzias melastigma</name>
    <name type="common">Marine medaka</name>
    <dbReference type="NCBI Taxonomy" id="30732"/>
    <lineage>
        <taxon>Eukaryota</taxon>
        <taxon>Metazoa</taxon>
        <taxon>Chordata</taxon>
        <taxon>Craniata</taxon>
        <taxon>Vertebrata</taxon>
        <taxon>Euteleostomi</taxon>
        <taxon>Actinopterygii</taxon>
        <taxon>Neopterygii</taxon>
        <taxon>Teleostei</taxon>
        <taxon>Neoteleostei</taxon>
        <taxon>Acanthomorphata</taxon>
        <taxon>Ovalentaria</taxon>
        <taxon>Atherinomorphae</taxon>
        <taxon>Beloniformes</taxon>
        <taxon>Adrianichthyidae</taxon>
        <taxon>Oryziinae</taxon>
        <taxon>Oryzias</taxon>
    </lineage>
</organism>
<comment type="caution">
    <text evidence="2">The sequence shown here is derived from an EMBL/GenBank/DDBJ whole genome shotgun (WGS) entry which is preliminary data.</text>
</comment>
<feature type="compositionally biased region" description="Polar residues" evidence="1">
    <location>
        <begin position="161"/>
        <end position="176"/>
    </location>
</feature>
<evidence type="ECO:0000256" key="1">
    <source>
        <dbReference type="SAM" id="MobiDB-lite"/>
    </source>
</evidence>
<reference evidence="2" key="1">
    <citation type="journal article" name="BMC Genomics">
        <title>Long-read sequencing and de novo genome assembly of marine medaka (Oryzias melastigma).</title>
        <authorList>
            <person name="Liang P."/>
            <person name="Saqib H.S.A."/>
            <person name="Ni X."/>
            <person name="Shen Y."/>
        </authorList>
    </citation>
    <scope>NUCLEOTIDE SEQUENCE</scope>
    <source>
        <strain evidence="2">Bigg-433</strain>
    </source>
</reference>
<feature type="compositionally biased region" description="Low complexity" evidence="1">
    <location>
        <begin position="102"/>
        <end position="116"/>
    </location>
</feature>
<feature type="region of interest" description="Disordered" evidence="1">
    <location>
        <begin position="160"/>
        <end position="196"/>
    </location>
</feature>
<feature type="region of interest" description="Disordered" evidence="1">
    <location>
        <begin position="1"/>
        <end position="141"/>
    </location>
</feature>
<evidence type="ECO:0000313" key="2">
    <source>
        <dbReference type="EMBL" id="KAF6739268.1"/>
    </source>
</evidence>
<sequence length="196" mass="21197">MEPSAAASPADVQQSPSQAHTDSPNSQLPHAEEIHQSPAESPADVQQSPEQSSEEVHQSKPPSSPNHQKDLAFCHKEISQSPSLSSEEICQHSETNLKHDSLSSSEEVPPSPVKSLLDSNQIPPTSPSDLQIPSSPPKEVFDDLISESHHKLILSCDEIHQSSQAPSENICSSPPSISRRDSAKSCSILHRHPAEH</sequence>
<feature type="compositionally biased region" description="Basic and acidic residues" evidence="1">
    <location>
        <begin position="67"/>
        <end position="78"/>
    </location>
</feature>
<dbReference type="AlphaFoldDB" id="A0A834FRT2"/>
<dbReference type="Proteomes" id="UP000646548">
    <property type="component" value="Unassembled WGS sequence"/>
</dbReference>
<protein>
    <submittedName>
        <fullName evidence="2">Uncharacterized protein</fullName>
    </submittedName>
</protein>
<proteinExistence type="predicted"/>
<accession>A0A834FRT2</accession>
<feature type="compositionally biased region" description="Polar residues" evidence="1">
    <location>
        <begin position="11"/>
        <end position="28"/>
    </location>
</feature>
<gene>
    <name evidence="2" type="ORF">FQA47_000728</name>
</gene>
<feature type="compositionally biased region" description="Polar residues" evidence="1">
    <location>
        <begin position="117"/>
        <end position="133"/>
    </location>
</feature>
<name>A0A834FRT2_ORYME</name>
<feature type="compositionally biased region" description="Polar residues" evidence="1">
    <location>
        <begin position="79"/>
        <end position="88"/>
    </location>
</feature>